<dbReference type="InterPro" id="IPR050188">
    <property type="entry name" value="RluA_PseudoU_synthase"/>
</dbReference>
<sequence>MTNQPQQFEHHLEIENDETTAVDLLSAASGLSKQRIKQTMSKGAVWLTHDEHTARLRRAKRKPLAGDTLHLYYDEQVLAEEPTPPTLVADEGDYSVWYKPYGMRSQGSKYGDHCTINRWVEQNLEPERPAFIVHRLDRAATGLIIIAHKKRVAAEFTRMFQQRSIDKRYRVTVHGEFPDTPEPQLIEREIEGRSARSLITKLAFNGEQNRTHLDVSIETGRKHQIRRHLAEAGFPVVGDRLYGQKGDSEDLCLTAYQLTFACPVTHWRKSFNLPDSLPSNS</sequence>
<dbReference type="OrthoDB" id="9785808at2"/>
<protein>
    <submittedName>
        <fullName evidence="3">RNA pseudouridine synthase</fullName>
    </submittedName>
</protein>
<comment type="caution">
    <text evidence="3">The sequence shown here is derived from an EMBL/GenBank/DDBJ whole genome shotgun (WGS) entry which is preliminary data.</text>
</comment>
<comment type="similarity">
    <text evidence="1">Belongs to the pseudouridine synthase RluA family.</text>
</comment>
<dbReference type="SUPFAM" id="SSF55120">
    <property type="entry name" value="Pseudouridine synthase"/>
    <property type="match status" value="1"/>
</dbReference>
<organism evidence="3 4">
    <name type="scientific">Solemya pervernicosa gill symbiont</name>
    <dbReference type="NCBI Taxonomy" id="642797"/>
    <lineage>
        <taxon>Bacteria</taxon>
        <taxon>Pseudomonadati</taxon>
        <taxon>Pseudomonadota</taxon>
        <taxon>Gammaproteobacteria</taxon>
        <taxon>sulfur-oxidizing symbionts</taxon>
    </lineage>
</organism>
<dbReference type="AlphaFoldDB" id="A0A1T2L6U1"/>
<accession>A0A1T2L6U1</accession>
<evidence type="ECO:0000259" key="2">
    <source>
        <dbReference type="Pfam" id="PF00849"/>
    </source>
</evidence>
<dbReference type="PANTHER" id="PTHR21600:SF87">
    <property type="entry name" value="RNA PSEUDOURIDYLATE SYNTHASE DOMAIN-CONTAINING PROTEIN 1"/>
    <property type="match status" value="1"/>
</dbReference>
<dbReference type="Pfam" id="PF00849">
    <property type="entry name" value="PseudoU_synth_2"/>
    <property type="match status" value="1"/>
</dbReference>
<evidence type="ECO:0000313" key="3">
    <source>
        <dbReference type="EMBL" id="OOZ40656.1"/>
    </source>
</evidence>
<dbReference type="GO" id="GO:0003723">
    <property type="term" value="F:RNA binding"/>
    <property type="evidence" value="ECO:0007669"/>
    <property type="project" value="InterPro"/>
</dbReference>
<name>A0A1T2L6U1_9GAMM</name>
<proteinExistence type="inferred from homology"/>
<dbReference type="InterPro" id="IPR006145">
    <property type="entry name" value="PsdUridine_synth_RsuA/RluA"/>
</dbReference>
<dbReference type="GO" id="GO:0140098">
    <property type="term" value="F:catalytic activity, acting on RNA"/>
    <property type="evidence" value="ECO:0007669"/>
    <property type="project" value="UniProtKB-ARBA"/>
</dbReference>
<evidence type="ECO:0000256" key="1">
    <source>
        <dbReference type="ARBA" id="ARBA00010876"/>
    </source>
</evidence>
<dbReference type="CDD" id="cd02869">
    <property type="entry name" value="PseudoU_synth_RluA_like"/>
    <property type="match status" value="1"/>
</dbReference>
<evidence type="ECO:0000313" key="4">
    <source>
        <dbReference type="Proteomes" id="UP000191110"/>
    </source>
</evidence>
<reference evidence="3 4" key="1">
    <citation type="submission" date="2016-11" db="EMBL/GenBank/DDBJ databases">
        <title>Mixed transmission modes and dynamic genome evolution in an obligate animal-bacterial symbiosis.</title>
        <authorList>
            <person name="Russell S.L."/>
            <person name="Corbett-Detig R.B."/>
            <person name="Cavanaugh C.M."/>
        </authorList>
    </citation>
    <scope>NUCLEOTIDE SEQUENCE [LARGE SCALE GENOMIC DNA]</scope>
    <source>
        <strain evidence="3">Sveles-Q1</strain>
    </source>
</reference>
<keyword evidence="4" id="KW-1185">Reference proteome</keyword>
<dbReference type="GO" id="GO:0000455">
    <property type="term" value="P:enzyme-directed rRNA pseudouridine synthesis"/>
    <property type="evidence" value="ECO:0007669"/>
    <property type="project" value="TreeGrafter"/>
</dbReference>
<dbReference type="GO" id="GO:0009982">
    <property type="term" value="F:pseudouridine synthase activity"/>
    <property type="evidence" value="ECO:0007669"/>
    <property type="project" value="InterPro"/>
</dbReference>
<dbReference type="InterPro" id="IPR020103">
    <property type="entry name" value="PsdUridine_synth_cat_dom_sf"/>
</dbReference>
<dbReference type="EMBL" id="MPRL01000020">
    <property type="protein sequence ID" value="OOZ40656.1"/>
    <property type="molecule type" value="Genomic_DNA"/>
</dbReference>
<gene>
    <name evidence="3" type="ORF">BOW53_06930</name>
</gene>
<dbReference type="PANTHER" id="PTHR21600">
    <property type="entry name" value="MITOCHONDRIAL RNA PSEUDOURIDINE SYNTHASE"/>
    <property type="match status" value="1"/>
</dbReference>
<dbReference type="Gene3D" id="3.30.2350.10">
    <property type="entry name" value="Pseudouridine synthase"/>
    <property type="match status" value="1"/>
</dbReference>
<dbReference type="Proteomes" id="UP000191110">
    <property type="component" value="Unassembled WGS sequence"/>
</dbReference>
<feature type="domain" description="Pseudouridine synthase RsuA/RluA-like" evidence="2">
    <location>
        <begin position="93"/>
        <end position="230"/>
    </location>
</feature>